<dbReference type="Pfam" id="PF22752">
    <property type="entry name" value="DUF488-N3i"/>
    <property type="match status" value="1"/>
</dbReference>
<dbReference type="EMBL" id="PDEV01000001">
    <property type="protein sequence ID" value="PEN17138.1"/>
    <property type="molecule type" value="Genomic_DNA"/>
</dbReference>
<dbReference type="OMA" id="RRWFGHR"/>
<accession>A0A2A8D978</accession>
<name>A0A2A8D978_9MICC</name>
<dbReference type="GeneID" id="29742860"/>
<evidence type="ECO:0000313" key="1">
    <source>
        <dbReference type="EMBL" id="MBF1649150.1"/>
    </source>
</evidence>
<dbReference type="Proteomes" id="UP000219947">
    <property type="component" value="Unassembled WGS sequence"/>
</dbReference>
<protein>
    <submittedName>
        <fullName evidence="2">DUF488 domain-containing protein</fullName>
    </submittedName>
    <submittedName>
        <fullName evidence="1">DUF488 family protein</fullName>
    </submittedName>
    <submittedName>
        <fullName evidence="3">Uncharacterized conserved protein</fullName>
    </submittedName>
</protein>
<dbReference type="AlphaFoldDB" id="A0A2A8D978"/>
<sequence>MDIVIKRIYEEPSPDDGYRVLVDRLWPRGVSKDKAHLDEWAKDLAPSTEARRDFGHKPENFESFKQRYLNELDSNSEVYPELERMVAGAQKLQSSRVTLLYGAKSPTCNHAVILRDYLIDRLKSL</sequence>
<dbReference type="RefSeq" id="WP_004005141.1">
    <property type="nucleotide sequence ID" value="NZ_CAJPNU010000011.1"/>
</dbReference>
<proteinExistence type="predicted"/>
<reference evidence="3 5" key="2">
    <citation type="submission" date="2018-12" db="EMBL/GenBank/DDBJ databases">
        <authorList>
            <consortium name="Pathogen Informatics"/>
        </authorList>
    </citation>
    <scope>NUCLEOTIDE SEQUENCE [LARGE SCALE GENOMIC DNA]</scope>
    <source>
        <strain evidence="3 5">NCTC10918</strain>
    </source>
</reference>
<evidence type="ECO:0000313" key="5">
    <source>
        <dbReference type="Proteomes" id="UP000270988"/>
    </source>
</evidence>
<dbReference type="PANTHER" id="PTHR36849">
    <property type="entry name" value="CYTOPLASMIC PROTEIN-RELATED"/>
    <property type="match status" value="1"/>
</dbReference>
<dbReference type="Proteomes" id="UP000769484">
    <property type="component" value="Unassembled WGS sequence"/>
</dbReference>
<dbReference type="InterPro" id="IPR052552">
    <property type="entry name" value="YeaO-like"/>
</dbReference>
<evidence type="ECO:0000313" key="2">
    <source>
        <dbReference type="EMBL" id="PEN17138.1"/>
    </source>
</evidence>
<evidence type="ECO:0000313" key="4">
    <source>
        <dbReference type="Proteomes" id="UP000219947"/>
    </source>
</evidence>
<gene>
    <name evidence="2" type="ORF">CRM92_03725</name>
    <name evidence="1" type="ORF">HXO56_03470</name>
    <name evidence="3" type="ORF">NCTC10918_01178</name>
</gene>
<dbReference type="PANTHER" id="PTHR36849:SF1">
    <property type="entry name" value="CYTOPLASMIC PROTEIN"/>
    <property type="match status" value="1"/>
</dbReference>
<dbReference type="EMBL" id="LR134521">
    <property type="protein sequence ID" value="VEJ29906.1"/>
    <property type="molecule type" value="Genomic_DNA"/>
</dbReference>
<dbReference type="EMBL" id="JABZXJ010000009">
    <property type="protein sequence ID" value="MBF1649150.1"/>
    <property type="molecule type" value="Genomic_DNA"/>
</dbReference>
<organism evidence="2 4">
    <name type="scientific">Rothia dentocariosa</name>
    <dbReference type="NCBI Taxonomy" id="2047"/>
    <lineage>
        <taxon>Bacteria</taxon>
        <taxon>Bacillati</taxon>
        <taxon>Actinomycetota</taxon>
        <taxon>Actinomycetes</taxon>
        <taxon>Micrococcales</taxon>
        <taxon>Micrococcaceae</taxon>
        <taxon>Rothia</taxon>
    </lineage>
</organism>
<dbReference type="STRING" id="762948.HMPREF0733_10151"/>
<reference evidence="1" key="3">
    <citation type="submission" date="2020-04" db="EMBL/GenBank/DDBJ databases">
        <title>Deep metagenomics examines the oral microbiome during advanced dental caries in children, revealing novel taxa and co-occurrences with host molecules.</title>
        <authorList>
            <person name="Baker J.L."/>
            <person name="Morton J.T."/>
            <person name="Dinis M."/>
            <person name="Alvarez R."/>
            <person name="Tran N.C."/>
            <person name="Knight R."/>
            <person name="Edlund A."/>
        </authorList>
    </citation>
    <scope>NUCLEOTIDE SEQUENCE</scope>
    <source>
        <strain evidence="1">JCVI_47_bin.4</strain>
    </source>
</reference>
<dbReference type="Proteomes" id="UP000270988">
    <property type="component" value="Chromosome"/>
</dbReference>
<evidence type="ECO:0000313" key="3">
    <source>
        <dbReference type="EMBL" id="VEJ29906.1"/>
    </source>
</evidence>
<reference evidence="2" key="1">
    <citation type="submission" date="2017-10" db="EMBL/GenBank/DDBJ databases">
        <title>Kefir isolates.</title>
        <authorList>
            <person name="Kim Y."/>
            <person name="Blasche S."/>
        </authorList>
    </citation>
    <scope>NUCLEOTIDE SEQUENCE [LARGE SCALE GENOMIC DNA]</scope>
    <source>
        <strain evidence="2">OG2-2</strain>
    </source>
</reference>
<keyword evidence="4" id="KW-1185">Reference proteome</keyword>